<dbReference type="AlphaFoldDB" id="A0AAE0S607"/>
<dbReference type="GO" id="GO:0000139">
    <property type="term" value="C:Golgi membrane"/>
    <property type="evidence" value="ECO:0007669"/>
    <property type="project" value="UniProtKB-SubCell"/>
</dbReference>
<dbReference type="Pfam" id="PF01146">
    <property type="entry name" value="Caveolin"/>
    <property type="match status" value="1"/>
</dbReference>
<comment type="similarity">
    <text evidence="2 6">Belongs to the caveolin family.</text>
</comment>
<dbReference type="GO" id="GO:0070836">
    <property type="term" value="P:caveola assembly"/>
    <property type="evidence" value="ECO:0007669"/>
    <property type="project" value="InterPro"/>
</dbReference>
<dbReference type="PANTHER" id="PTHR10844">
    <property type="entry name" value="CAVEOLIN"/>
    <property type="match status" value="1"/>
</dbReference>
<evidence type="ECO:0000256" key="6">
    <source>
        <dbReference type="RuleBase" id="RU000680"/>
    </source>
</evidence>
<dbReference type="EMBL" id="JAEAOA010002240">
    <property type="protein sequence ID" value="KAK3585888.1"/>
    <property type="molecule type" value="Genomic_DNA"/>
</dbReference>
<proteinExistence type="inferred from homology"/>
<evidence type="ECO:0000313" key="7">
    <source>
        <dbReference type="EMBL" id="KAK3585888.1"/>
    </source>
</evidence>
<reference evidence="7" key="2">
    <citation type="journal article" date="2021" name="Genome Biol. Evol.">
        <title>Developing a high-quality reference genome for a parasitic bivalve with doubly uniparental inheritance (Bivalvia: Unionida).</title>
        <authorList>
            <person name="Smith C.H."/>
        </authorList>
    </citation>
    <scope>NUCLEOTIDE SEQUENCE</scope>
    <source>
        <strain evidence="7">CHS0354</strain>
        <tissue evidence="7">Mantle</tissue>
    </source>
</reference>
<dbReference type="PANTHER" id="PTHR10844:SF19">
    <property type="entry name" value="CAVEOLIN-2"/>
    <property type="match status" value="1"/>
</dbReference>
<keyword evidence="3 6" id="KW-1003">Cell membrane</keyword>
<protein>
    <recommendedName>
        <fullName evidence="6">Caveolin</fullName>
    </recommendedName>
</protein>
<dbReference type="GO" id="GO:0005901">
    <property type="term" value="C:caveola"/>
    <property type="evidence" value="ECO:0007669"/>
    <property type="project" value="UniProtKB-SubCell"/>
</dbReference>
<evidence type="ECO:0000313" key="8">
    <source>
        <dbReference type="Proteomes" id="UP001195483"/>
    </source>
</evidence>
<evidence type="ECO:0000256" key="5">
    <source>
        <dbReference type="ARBA" id="ARBA00023136"/>
    </source>
</evidence>
<dbReference type="InterPro" id="IPR001612">
    <property type="entry name" value="Caveolin"/>
</dbReference>
<name>A0AAE0S607_9BIVA</name>
<reference evidence="7" key="3">
    <citation type="submission" date="2023-05" db="EMBL/GenBank/DDBJ databases">
        <authorList>
            <person name="Smith C.H."/>
        </authorList>
    </citation>
    <scope>NUCLEOTIDE SEQUENCE</scope>
    <source>
        <strain evidence="7">CHS0354</strain>
        <tissue evidence="7">Mantle</tissue>
    </source>
</reference>
<evidence type="ECO:0000256" key="3">
    <source>
        <dbReference type="ARBA" id="ARBA00022475"/>
    </source>
</evidence>
<comment type="subcellular location">
    <subcellularLocation>
        <location evidence="1 6">Cell membrane</location>
        <topology evidence="1 6">Peripheral membrane protein</topology>
    </subcellularLocation>
    <subcellularLocation>
        <location evidence="6">Golgi apparatus membrane</location>
        <topology evidence="6">Peripheral membrane protein</topology>
    </subcellularLocation>
    <subcellularLocation>
        <location evidence="6">Membrane</location>
        <location evidence="6">Caveola</location>
        <topology evidence="6">Peripheral membrane protein</topology>
    </subcellularLocation>
</comment>
<sequence length="134" mass="15042">MSAPENDPNFLIERDPNELNTHIKVNFEDSLGEPDGARSFDCLWTNSYNCFNCGKNCCYKFLTSLCGMCIALCWGCDFAMTTFTHVWCLTPLLRDCSITAGFLQKFCGTIINVCLTPVCEACGMCFSKIQITKR</sequence>
<gene>
    <name evidence="7" type="ORF">CHS0354_038423</name>
</gene>
<evidence type="ECO:0000256" key="1">
    <source>
        <dbReference type="ARBA" id="ARBA00004202"/>
    </source>
</evidence>
<organism evidence="7 8">
    <name type="scientific">Potamilus streckersoni</name>
    <dbReference type="NCBI Taxonomy" id="2493646"/>
    <lineage>
        <taxon>Eukaryota</taxon>
        <taxon>Metazoa</taxon>
        <taxon>Spiralia</taxon>
        <taxon>Lophotrochozoa</taxon>
        <taxon>Mollusca</taxon>
        <taxon>Bivalvia</taxon>
        <taxon>Autobranchia</taxon>
        <taxon>Heteroconchia</taxon>
        <taxon>Palaeoheterodonta</taxon>
        <taxon>Unionida</taxon>
        <taxon>Unionoidea</taxon>
        <taxon>Unionidae</taxon>
        <taxon>Ambleminae</taxon>
        <taxon>Lampsilini</taxon>
        <taxon>Potamilus</taxon>
    </lineage>
</organism>
<accession>A0AAE0S607</accession>
<reference evidence="7" key="1">
    <citation type="journal article" date="2021" name="Genome Biol. Evol.">
        <title>A High-Quality Reference Genome for a Parasitic Bivalve with Doubly Uniparental Inheritance (Bivalvia: Unionida).</title>
        <authorList>
            <person name="Smith C.H."/>
        </authorList>
    </citation>
    <scope>NUCLEOTIDE SEQUENCE</scope>
    <source>
        <strain evidence="7">CHS0354</strain>
    </source>
</reference>
<keyword evidence="4 6" id="KW-0333">Golgi apparatus</keyword>
<evidence type="ECO:0000256" key="2">
    <source>
        <dbReference type="ARBA" id="ARBA00010988"/>
    </source>
</evidence>
<evidence type="ECO:0000256" key="4">
    <source>
        <dbReference type="ARBA" id="ARBA00023034"/>
    </source>
</evidence>
<keyword evidence="8" id="KW-1185">Reference proteome</keyword>
<dbReference type="Proteomes" id="UP001195483">
    <property type="component" value="Unassembled WGS sequence"/>
</dbReference>
<comment type="caution">
    <text evidence="7">The sequence shown here is derived from an EMBL/GenBank/DDBJ whole genome shotgun (WGS) entry which is preliminary data.</text>
</comment>
<dbReference type="GO" id="GO:0060090">
    <property type="term" value="F:molecular adaptor activity"/>
    <property type="evidence" value="ECO:0007669"/>
    <property type="project" value="TreeGrafter"/>
</dbReference>
<comment type="function">
    <text evidence="6">May act as a scaffolding protein within caveolar membranes. Interacts directly with G-protein alpha subunits and can functionally regulate their activity.</text>
</comment>
<keyword evidence="5 6" id="KW-0472">Membrane</keyword>